<dbReference type="AlphaFoldDB" id="A0A948S2Y6"/>
<dbReference type="Proteomes" id="UP000777784">
    <property type="component" value="Unassembled WGS sequence"/>
</dbReference>
<dbReference type="EMBL" id="JAHJDP010000101">
    <property type="protein sequence ID" value="MBU2692839.1"/>
    <property type="molecule type" value="Genomic_DNA"/>
</dbReference>
<reference evidence="1" key="1">
    <citation type="submission" date="2021-05" db="EMBL/GenBank/DDBJ databases">
        <title>Energy efficiency and biological interactions define the core microbiome of deep oligotrophic groundwater.</title>
        <authorList>
            <person name="Mehrshad M."/>
            <person name="Lopez-Fernandez M."/>
            <person name="Bell E."/>
            <person name="Bernier-Latmani R."/>
            <person name="Bertilsson S."/>
            <person name="Dopson M."/>
        </authorList>
    </citation>
    <scope>NUCLEOTIDE SEQUENCE</scope>
    <source>
        <strain evidence="1">Modern_marine.mb.64</strain>
    </source>
</reference>
<evidence type="ECO:0000313" key="2">
    <source>
        <dbReference type="Proteomes" id="UP000777784"/>
    </source>
</evidence>
<protein>
    <submittedName>
        <fullName evidence="1">Uncharacterized protein</fullName>
    </submittedName>
</protein>
<organism evidence="1 2">
    <name type="scientific">Eiseniibacteriota bacterium</name>
    <dbReference type="NCBI Taxonomy" id="2212470"/>
    <lineage>
        <taxon>Bacteria</taxon>
        <taxon>Candidatus Eiseniibacteriota</taxon>
    </lineage>
</organism>
<accession>A0A948S2Y6</accession>
<comment type="caution">
    <text evidence="1">The sequence shown here is derived from an EMBL/GenBank/DDBJ whole genome shotgun (WGS) entry which is preliminary data.</text>
</comment>
<name>A0A948S2Y6_UNCEI</name>
<sequence>MKRPKDFWRTLEAFPGAAAVSIEWKVRCGVDYGAAQSFLRPNGKLALSYPCTIPRGCGCQHDVITHATDDIVAVCRCERGCETFPLQQSDVVIYELDRPALGAALVNLLGLFNGTDTETDLHGTTCIGVYSPYAGYRFPVYLTIQIEPSDFNEIVDGLLVRNNTPFVLLAPTRDLCTAKAEKLLIDKGSVFVPLSENVILGDKRELRLLRPLDEILAQFLATNLPSPKEDGSKVFFPTPPDATWRDVSIKFIDGHTVSITVKSVGGVYNYIQMGMVDRRNSGPTQQWKLLRAFSERCGNMTWDHPAADLGNIKRRERLAAKLSAFFRIEGEPFRLTHDRKGWQARFSISPR</sequence>
<evidence type="ECO:0000313" key="1">
    <source>
        <dbReference type="EMBL" id="MBU2692839.1"/>
    </source>
</evidence>
<proteinExistence type="predicted"/>
<gene>
    <name evidence="1" type="ORF">KJ970_18120</name>
</gene>